<evidence type="ECO:0000313" key="1">
    <source>
        <dbReference type="EMBL" id="KRZ01206.1"/>
    </source>
</evidence>
<sequence length="44" mass="5227">MREKWIAHKTEILHNAVEFQEIFEWVPGIIRASFLYIKIGIMPA</sequence>
<gene>
    <name evidence="1" type="ORF">T4C_2688</name>
</gene>
<dbReference type="AlphaFoldDB" id="A0A0V1GS91"/>
<accession>A0A0V1GS91</accession>
<reference evidence="1 2" key="1">
    <citation type="submission" date="2015-01" db="EMBL/GenBank/DDBJ databases">
        <title>Evolution of Trichinella species and genotypes.</title>
        <authorList>
            <person name="Korhonen P.K."/>
            <person name="Edoardo P."/>
            <person name="Giuseppe L.R."/>
            <person name="Gasser R.B."/>
        </authorList>
    </citation>
    <scope>NUCLEOTIDE SEQUENCE [LARGE SCALE GENOMIC DNA]</scope>
    <source>
        <strain evidence="1">ISS176</strain>
    </source>
</reference>
<organism evidence="1 2">
    <name type="scientific">Trichinella pseudospiralis</name>
    <name type="common">Parasitic roundworm</name>
    <dbReference type="NCBI Taxonomy" id="6337"/>
    <lineage>
        <taxon>Eukaryota</taxon>
        <taxon>Metazoa</taxon>
        <taxon>Ecdysozoa</taxon>
        <taxon>Nematoda</taxon>
        <taxon>Enoplea</taxon>
        <taxon>Dorylaimia</taxon>
        <taxon>Trichinellida</taxon>
        <taxon>Trichinellidae</taxon>
        <taxon>Trichinella</taxon>
    </lineage>
</organism>
<dbReference type="EMBL" id="JYDV01000910">
    <property type="protein sequence ID" value="KRZ01206.1"/>
    <property type="molecule type" value="Genomic_DNA"/>
</dbReference>
<protein>
    <submittedName>
        <fullName evidence="1">Uncharacterized protein</fullName>
    </submittedName>
</protein>
<comment type="caution">
    <text evidence="1">The sequence shown here is derived from an EMBL/GenBank/DDBJ whole genome shotgun (WGS) entry which is preliminary data.</text>
</comment>
<dbReference type="Proteomes" id="UP000054826">
    <property type="component" value="Unassembled WGS sequence"/>
</dbReference>
<evidence type="ECO:0000313" key="2">
    <source>
        <dbReference type="Proteomes" id="UP000054826"/>
    </source>
</evidence>
<name>A0A0V1GS91_TRIPS</name>
<proteinExistence type="predicted"/>